<dbReference type="Proteomes" id="UP000324705">
    <property type="component" value="Chromosome 1A"/>
</dbReference>
<evidence type="ECO:0000313" key="3">
    <source>
        <dbReference type="Proteomes" id="UP000324705"/>
    </source>
</evidence>
<evidence type="ECO:0000313" key="2">
    <source>
        <dbReference type="EMBL" id="VAH07197.1"/>
    </source>
</evidence>
<accession>A0A9R0Q8U4</accession>
<protein>
    <recommendedName>
        <fullName evidence="1">TPM domain-containing protein</fullName>
    </recommendedName>
</protein>
<gene>
    <name evidence="2" type="ORF">TRITD_1Av1G160800</name>
</gene>
<dbReference type="AlphaFoldDB" id="A0A9R0Q8U4"/>
<dbReference type="InterPro" id="IPR007621">
    <property type="entry name" value="TPM_dom"/>
</dbReference>
<dbReference type="PANTHER" id="PTHR30373">
    <property type="entry name" value="UPF0603 PROTEIN YGCG"/>
    <property type="match status" value="1"/>
</dbReference>
<sequence length="145" mass="15068">METLLSPSALLGPLRGSRSRKPAAPAAVSCSLKKQAQAGVAWRGDGDGGVGSWASFLHHGLAAAALSLALTLSPAPAPAAASEFDVLNDGPPADTYVVDDAGVLSRVTKSDVKRLARDLEARKNIRINFVTVRKLTVRVLSGLDQ</sequence>
<dbReference type="EMBL" id="LT934111">
    <property type="protein sequence ID" value="VAH07197.1"/>
    <property type="molecule type" value="Genomic_DNA"/>
</dbReference>
<dbReference type="Gramene" id="TRITD1Av1G160800.1">
    <property type="protein sequence ID" value="TRITD1Av1G160800.1"/>
    <property type="gene ID" value="TRITD1Av1G160800"/>
</dbReference>
<dbReference type="Pfam" id="PF04536">
    <property type="entry name" value="TPM_phosphatase"/>
    <property type="match status" value="1"/>
</dbReference>
<name>A0A9R0Q8U4_TRITD</name>
<feature type="domain" description="TPM" evidence="1">
    <location>
        <begin position="97"/>
        <end position="135"/>
    </location>
</feature>
<evidence type="ECO:0000259" key="1">
    <source>
        <dbReference type="Pfam" id="PF04536"/>
    </source>
</evidence>
<dbReference type="Gene3D" id="3.10.310.50">
    <property type="match status" value="1"/>
</dbReference>
<reference evidence="2 3" key="1">
    <citation type="submission" date="2017-09" db="EMBL/GenBank/DDBJ databases">
        <authorList>
            <consortium name="International Durum Wheat Genome Sequencing Consortium (IDWGSC)"/>
            <person name="Milanesi L."/>
        </authorList>
    </citation>
    <scope>NUCLEOTIDE SEQUENCE [LARGE SCALE GENOMIC DNA]</scope>
    <source>
        <strain evidence="3">cv. Svevo</strain>
    </source>
</reference>
<organism evidence="2 3">
    <name type="scientific">Triticum turgidum subsp. durum</name>
    <name type="common">Durum wheat</name>
    <name type="synonym">Triticum durum</name>
    <dbReference type="NCBI Taxonomy" id="4567"/>
    <lineage>
        <taxon>Eukaryota</taxon>
        <taxon>Viridiplantae</taxon>
        <taxon>Streptophyta</taxon>
        <taxon>Embryophyta</taxon>
        <taxon>Tracheophyta</taxon>
        <taxon>Spermatophyta</taxon>
        <taxon>Magnoliopsida</taxon>
        <taxon>Liliopsida</taxon>
        <taxon>Poales</taxon>
        <taxon>Poaceae</taxon>
        <taxon>BOP clade</taxon>
        <taxon>Pooideae</taxon>
        <taxon>Triticodae</taxon>
        <taxon>Triticeae</taxon>
        <taxon>Triticinae</taxon>
        <taxon>Triticum</taxon>
    </lineage>
</organism>
<proteinExistence type="predicted"/>
<keyword evidence="3" id="KW-1185">Reference proteome</keyword>
<dbReference type="PANTHER" id="PTHR30373:SF2">
    <property type="entry name" value="UPF0603 PROTEIN YGCG"/>
    <property type="match status" value="1"/>
</dbReference>